<dbReference type="EMBL" id="KV442059">
    <property type="protein sequence ID" value="OAQ27164.1"/>
    <property type="molecule type" value="Genomic_DNA"/>
</dbReference>
<accession>A0A197JS67</accession>
<keyword evidence="1" id="KW-0472">Membrane</keyword>
<dbReference type="AlphaFoldDB" id="A0A197JS67"/>
<gene>
    <name evidence="2" type="ORF">K457DRAFT_139730</name>
</gene>
<evidence type="ECO:0000313" key="3">
    <source>
        <dbReference type="Proteomes" id="UP000078512"/>
    </source>
</evidence>
<proteinExistence type="predicted"/>
<dbReference type="OrthoDB" id="2479615at2759"/>
<feature type="transmembrane region" description="Helical" evidence="1">
    <location>
        <begin position="72"/>
        <end position="93"/>
    </location>
</feature>
<evidence type="ECO:0000313" key="2">
    <source>
        <dbReference type="EMBL" id="OAQ27164.1"/>
    </source>
</evidence>
<name>A0A197JS67_9FUNG</name>
<keyword evidence="1" id="KW-1133">Transmembrane helix</keyword>
<organism evidence="2 3">
    <name type="scientific">Linnemannia elongata AG-77</name>
    <dbReference type="NCBI Taxonomy" id="1314771"/>
    <lineage>
        <taxon>Eukaryota</taxon>
        <taxon>Fungi</taxon>
        <taxon>Fungi incertae sedis</taxon>
        <taxon>Mucoromycota</taxon>
        <taxon>Mortierellomycotina</taxon>
        <taxon>Mortierellomycetes</taxon>
        <taxon>Mortierellales</taxon>
        <taxon>Mortierellaceae</taxon>
        <taxon>Linnemannia</taxon>
    </lineage>
</organism>
<feature type="transmembrane region" description="Helical" evidence="1">
    <location>
        <begin position="44"/>
        <end position="66"/>
    </location>
</feature>
<sequence length="130" mass="14874">MVHYFVCDDFAYKVVPITLLNETDRTTEPKFTVSCQSDGSLFELFLALSLPILAYALLYLFVFLSYSDPFGIFKQTIFSAYSWITTIICNIFISIRNFFIRQKPCQVLDKSGVRGNYEGICAFAVPDCWA</sequence>
<dbReference type="Proteomes" id="UP000078512">
    <property type="component" value="Unassembled WGS sequence"/>
</dbReference>
<keyword evidence="1" id="KW-0812">Transmembrane</keyword>
<protein>
    <submittedName>
        <fullName evidence="2">Uncharacterized protein</fullName>
    </submittedName>
</protein>
<evidence type="ECO:0000256" key="1">
    <source>
        <dbReference type="SAM" id="Phobius"/>
    </source>
</evidence>
<keyword evidence="3" id="KW-1185">Reference proteome</keyword>
<reference evidence="2 3" key="1">
    <citation type="submission" date="2016-05" db="EMBL/GenBank/DDBJ databases">
        <title>Genome sequencing reveals origins of a unique bacterial endosymbiosis in the earliest lineages of terrestrial Fungi.</title>
        <authorList>
            <consortium name="DOE Joint Genome Institute"/>
            <person name="Uehling J."/>
            <person name="Gryganskyi A."/>
            <person name="Hameed K."/>
            <person name="Tschaplinski T."/>
            <person name="Misztal P."/>
            <person name="Wu S."/>
            <person name="Desiro A."/>
            <person name="Vande Pol N."/>
            <person name="Du Z.-Y."/>
            <person name="Zienkiewicz A."/>
            <person name="Zienkiewicz K."/>
            <person name="Morin E."/>
            <person name="Tisserant E."/>
            <person name="Splivallo R."/>
            <person name="Hainaut M."/>
            <person name="Henrissat B."/>
            <person name="Ohm R."/>
            <person name="Kuo A."/>
            <person name="Yan J."/>
            <person name="Lipzen A."/>
            <person name="Nolan M."/>
            <person name="Labutti K."/>
            <person name="Barry K."/>
            <person name="Goldstein A."/>
            <person name="Labbe J."/>
            <person name="Schadt C."/>
            <person name="Tuskan G."/>
            <person name="Grigoriev I."/>
            <person name="Martin F."/>
            <person name="Vilgalys R."/>
            <person name="Bonito G."/>
        </authorList>
    </citation>
    <scope>NUCLEOTIDE SEQUENCE [LARGE SCALE GENOMIC DNA]</scope>
    <source>
        <strain evidence="2 3">AG-77</strain>
    </source>
</reference>